<evidence type="ECO:0000256" key="1">
    <source>
        <dbReference type="ARBA" id="ARBA00004196"/>
    </source>
</evidence>
<dbReference type="InterPro" id="IPR013766">
    <property type="entry name" value="Thioredoxin_domain"/>
</dbReference>
<evidence type="ECO:0000256" key="3">
    <source>
        <dbReference type="ARBA" id="ARBA00023157"/>
    </source>
</evidence>
<dbReference type="GO" id="GO:0017004">
    <property type="term" value="P:cytochrome complex assembly"/>
    <property type="evidence" value="ECO:0007669"/>
    <property type="project" value="UniProtKB-KW"/>
</dbReference>
<dbReference type="PROSITE" id="PS51352">
    <property type="entry name" value="THIOREDOXIN_2"/>
    <property type="match status" value="1"/>
</dbReference>
<dbReference type="PROSITE" id="PS51257">
    <property type="entry name" value="PROKAR_LIPOPROTEIN"/>
    <property type="match status" value="1"/>
</dbReference>
<dbReference type="InterPro" id="IPR013740">
    <property type="entry name" value="Redoxin"/>
</dbReference>
<dbReference type="PANTHER" id="PTHR42852">
    <property type="entry name" value="THIOL:DISULFIDE INTERCHANGE PROTEIN DSBE"/>
    <property type="match status" value="1"/>
</dbReference>
<proteinExistence type="predicted"/>
<evidence type="ECO:0000313" key="6">
    <source>
        <dbReference type="EMBL" id="QDU23010.1"/>
    </source>
</evidence>
<dbReference type="Proteomes" id="UP000319576">
    <property type="component" value="Chromosome"/>
</dbReference>
<dbReference type="AlphaFoldDB" id="A0A517XZS8"/>
<comment type="subcellular location">
    <subcellularLocation>
        <location evidence="1">Cell envelope</location>
    </subcellularLocation>
</comment>
<evidence type="ECO:0000313" key="7">
    <source>
        <dbReference type="Proteomes" id="UP000319576"/>
    </source>
</evidence>
<protein>
    <submittedName>
        <fullName evidence="6">Thiol-disulfide oxidoreductase ResA</fullName>
    </submittedName>
</protein>
<reference evidence="6 7" key="1">
    <citation type="submission" date="2019-02" db="EMBL/GenBank/DDBJ databases">
        <title>Deep-cultivation of Planctomycetes and their phenomic and genomic characterization uncovers novel biology.</title>
        <authorList>
            <person name="Wiegand S."/>
            <person name="Jogler M."/>
            <person name="Boedeker C."/>
            <person name="Pinto D."/>
            <person name="Vollmers J."/>
            <person name="Rivas-Marin E."/>
            <person name="Kohn T."/>
            <person name="Peeters S.H."/>
            <person name="Heuer A."/>
            <person name="Rast P."/>
            <person name="Oberbeckmann S."/>
            <person name="Bunk B."/>
            <person name="Jeske O."/>
            <person name="Meyerdierks A."/>
            <person name="Storesund J.E."/>
            <person name="Kallscheuer N."/>
            <person name="Luecker S."/>
            <person name="Lage O.M."/>
            <person name="Pohl T."/>
            <person name="Merkel B.J."/>
            <person name="Hornburger P."/>
            <person name="Mueller R.-W."/>
            <person name="Bruemmer F."/>
            <person name="Labrenz M."/>
            <person name="Spormann A.M."/>
            <person name="Op den Camp H."/>
            <person name="Overmann J."/>
            <person name="Amann R."/>
            <person name="Jetten M.S.M."/>
            <person name="Mascher T."/>
            <person name="Medema M.H."/>
            <person name="Devos D.P."/>
            <person name="Kaster A.-K."/>
            <person name="Ovreas L."/>
            <person name="Rohde M."/>
            <person name="Galperin M.Y."/>
            <person name="Jogler C."/>
        </authorList>
    </citation>
    <scope>NUCLEOTIDE SEQUENCE [LARGE SCALE GENOMIC DNA]</scope>
    <source>
        <strain evidence="6 7">ETA_A1</strain>
    </source>
</reference>
<dbReference type="InterPro" id="IPR050553">
    <property type="entry name" value="Thioredoxin_ResA/DsbE_sf"/>
</dbReference>
<feature type="domain" description="Thioredoxin" evidence="5">
    <location>
        <begin position="20"/>
        <end position="171"/>
    </location>
</feature>
<dbReference type="EMBL" id="CP036273">
    <property type="protein sequence ID" value="QDU23010.1"/>
    <property type="molecule type" value="Genomic_DNA"/>
</dbReference>
<gene>
    <name evidence="6" type="primary">resA_1</name>
    <name evidence="6" type="ORF">ETAA1_50000</name>
</gene>
<dbReference type="CDD" id="cd02966">
    <property type="entry name" value="TlpA_like_family"/>
    <property type="match status" value="1"/>
</dbReference>
<keyword evidence="3" id="KW-1015">Disulfide bond</keyword>
<organism evidence="6 7">
    <name type="scientific">Urbifossiella limnaea</name>
    <dbReference type="NCBI Taxonomy" id="2528023"/>
    <lineage>
        <taxon>Bacteria</taxon>
        <taxon>Pseudomonadati</taxon>
        <taxon>Planctomycetota</taxon>
        <taxon>Planctomycetia</taxon>
        <taxon>Gemmatales</taxon>
        <taxon>Gemmataceae</taxon>
        <taxon>Urbifossiella</taxon>
    </lineage>
</organism>
<dbReference type="InterPro" id="IPR017937">
    <property type="entry name" value="Thioredoxin_CS"/>
</dbReference>
<evidence type="ECO:0000259" key="5">
    <source>
        <dbReference type="PROSITE" id="PS51352"/>
    </source>
</evidence>
<accession>A0A517XZS8</accession>
<dbReference type="Pfam" id="PF08534">
    <property type="entry name" value="Redoxin"/>
    <property type="match status" value="1"/>
</dbReference>
<keyword evidence="4" id="KW-0676">Redox-active center</keyword>
<dbReference type="KEGG" id="uli:ETAA1_50000"/>
<dbReference type="InterPro" id="IPR036249">
    <property type="entry name" value="Thioredoxin-like_sf"/>
</dbReference>
<dbReference type="Gene3D" id="3.40.30.10">
    <property type="entry name" value="Glutaredoxin"/>
    <property type="match status" value="1"/>
</dbReference>
<sequence>MRTWVLAAVAAGVVVGCNPAPPRPAAGPVEVTDATFATLDAAIKAQKGKVVLVDFWATWCGPCRDSFPDFVELHRRYADRGLVCVSVSLDKARDDMAVIGFLRDQGAAFPNYHWKKYNDERADFVKHFHFRGGIPHKVAFDRAGDLVWDSASQHVSDRGLDELVRRLLDAG</sequence>
<evidence type="ECO:0000256" key="4">
    <source>
        <dbReference type="ARBA" id="ARBA00023284"/>
    </source>
</evidence>
<dbReference type="SUPFAM" id="SSF52833">
    <property type="entry name" value="Thioredoxin-like"/>
    <property type="match status" value="1"/>
</dbReference>
<name>A0A517XZS8_9BACT</name>
<keyword evidence="2" id="KW-0201">Cytochrome c-type biogenesis</keyword>
<dbReference type="GO" id="GO:0030313">
    <property type="term" value="C:cell envelope"/>
    <property type="evidence" value="ECO:0007669"/>
    <property type="project" value="UniProtKB-SubCell"/>
</dbReference>
<dbReference type="PANTHER" id="PTHR42852:SF6">
    <property type="entry name" value="THIOL:DISULFIDE INTERCHANGE PROTEIN DSBE"/>
    <property type="match status" value="1"/>
</dbReference>
<dbReference type="RefSeq" id="WP_145243114.1">
    <property type="nucleotide sequence ID" value="NZ_CP036273.1"/>
</dbReference>
<keyword evidence="7" id="KW-1185">Reference proteome</keyword>
<evidence type="ECO:0000256" key="2">
    <source>
        <dbReference type="ARBA" id="ARBA00022748"/>
    </source>
</evidence>
<dbReference type="PROSITE" id="PS00194">
    <property type="entry name" value="THIOREDOXIN_1"/>
    <property type="match status" value="1"/>
</dbReference>
<dbReference type="OrthoDB" id="261812at2"/>